<feature type="domain" description="Fibronectin type-III" evidence="6">
    <location>
        <begin position="97"/>
        <end position="196"/>
    </location>
</feature>
<feature type="non-terminal residue" evidence="7">
    <location>
        <position position="1"/>
    </location>
</feature>
<dbReference type="PANTHER" id="PTHR24028:SF328">
    <property type="entry name" value="CADHERIN-3"/>
    <property type="match status" value="1"/>
</dbReference>
<dbReference type="AlphaFoldDB" id="A0A927GG73"/>
<dbReference type="PANTHER" id="PTHR24028">
    <property type="entry name" value="CADHERIN-87A"/>
    <property type="match status" value="1"/>
</dbReference>
<evidence type="ECO:0000313" key="7">
    <source>
        <dbReference type="EMBL" id="MBD2756697.1"/>
    </source>
</evidence>
<dbReference type="Pfam" id="PF13573">
    <property type="entry name" value="SprB"/>
    <property type="match status" value="2"/>
</dbReference>
<dbReference type="GO" id="GO:0007156">
    <property type="term" value="P:homophilic cell adhesion via plasma membrane adhesion molecules"/>
    <property type="evidence" value="ECO:0007669"/>
    <property type="project" value="InterPro"/>
</dbReference>
<dbReference type="RefSeq" id="WP_191042312.1">
    <property type="nucleotide sequence ID" value="NZ_JACXAA010000013.1"/>
</dbReference>
<dbReference type="PROSITE" id="PS50268">
    <property type="entry name" value="CADHERIN_2"/>
    <property type="match status" value="1"/>
</dbReference>
<evidence type="ECO:0000256" key="4">
    <source>
        <dbReference type="ARBA" id="ARBA00023180"/>
    </source>
</evidence>
<dbReference type="Proteomes" id="UP000653797">
    <property type="component" value="Unassembled WGS sequence"/>
</dbReference>
<keyword evidence="2" id="KW-0812">Transmembrane</keyword>
<proteinExistence type="predicted"/>
<dbReference type="EMBL" id="JACXAA010000013">
    <property type="protein sequence ID" value="MBD2756697.1"/>
    <property type="molecule type" value="Genomic_DNA"/>
</dbReference>
<dbReference type="CDD" id="cd11304">
    <property type="entry name" value="Cadherin_repeat"/>
    <property type="match status" value="1"/>
</dbReference>
<keyword evidence="8" id="KW-1185">Reference proteome</keyword>
<name>A0A927GG73_9BACT</name>
<dbReference type="InterPro" id="IPR050174">
    <property type="entry name" value="Protocadherin/Cadherin-CA"/>
</dbReference>
<dbReference type="PROSITE" id="PS50853">
    <property type="entry name" value="FN3"/>
    <property type="match status" value="1"/>
</dbReference>
<dbReference type="InterPro" id="IPR025667">
    <property type="entry name" value="SprB_repeat"/>
</dbReference>
<comment type="subcellular location">
    <subcellularLocation>
        <location evidence="1">Membrane</location>
        <topology evidence="1">Single-pass membrane protein</topology>
    </subcellularLocation>
</comment>
<accession>A0A927GG73</accession>
<evidence type="ECO:0000256" key="2">
    <source>
        <dbReference type="ARBA" id="ARBA00022692"/>
    </source>
</evidence>
<dbReference type="Gene3D" id="2.60.40.740">
    <property type="match status" value="1"/>
</dbReference>
<dbReference type="InterPro" id="IPR003961">
    <property type="entry name" value="FN3_dom"/>
</dbReference>
<reference evidence="7" key="1">
    <citation type="submission" date="2020-09" db="EMBL/GenBank/DDBJ databases">
        <authorList>
            <person name="Kim M.K."/>
        </authorList>
    </citation>
    <scope>NUCLEOTIDE SEQUENCE</scope>
    <source>
        <strain evidence="7">BT704</strain>
    </source>
</reference>
<dbReference type="InterPro" id="IPR015919">
    <property type="entry name" value="Cadherin-like_sf"/>
</dbReference>
<gene>
    <name evidence="7" type="ORF">IC230_27700</name>
</gene>
<evidence type="ECO:0000259" key="5">
    <source>
        <dbReference type="PROSITE" id="PS50268"/>
    </source>
</evidence>
<comment type="caution">
    <text evidence="7">The sequence shown here is derived from an EMBL/GenBank/DDBJ whole genome shotgun (WGS) entry which is preliminary data.</text>
</comment>
<evidence type="ECO:0000256" key="3">
    <source>
        <dbReference type="ARBA" id="ARBA00022989"/>
    </source>
</evidence>
<dbReference type="SMART" id="SM00112">
    <property type="entry name" value="CA"/>
    <property type="match status" value="1"/>
</dbReference>
<protein>
    <submittedName>
        <fullName evidence="7">Cadherin domain-containing protein</fullName>
    </submittedName>
</protein>
<dbReference type="SUPFAM" id="SSF49313">
    <property type="entry name" value="Cadherin-like"/>
    <property type="match status" value="1"/>
</dbReference>
<evidence type="ECO:0000259" key="6">
    <source>
        <dbReference type="PROSITE" id="PS50853"/>
    </source>
</evidence>
<organism evidence="7 8">
    <name type="scientific">Spirosoma validum</name>
    <dbReference type="NCBI Taxonomy" id="2771355"/>
    <lineage>
        <taxon>Bacteria</taxon>
        <taxon>Pseudomonadati</taxon>
        <taxon>Bacteroidota</taxon>
        <taxon>Cytophagia</taxon>
        <taxon>Cytophagales</taxon>
        <taxon>Cytophagaceae</taxon>
        <taxon>Spirosoma</taxon>
    </lineage>
</organism>
<dbReference type="InterPro" id="IPR002126">
    <property type="entry name" value="Cadherin-like_dom"/>
</dbReference>
<dbReference type="Pfam" id="PF00028">
    <property type="entry name" value="Cadherin"/>
    <property type="match status" value="1"/>
</dbReference>
<keyword evidence="4" id="KW-0325">Glycoprotein</keyword>
<keyword evidence="3" id="KW-1133">Transmembrane helix</keyword>
<keyword evidence="3" id="KW-0472">Membrane</keyword>
<evidence type="ECO:0000256" key="1">
    <source>
        <dbReference type="ARBA" id="ARBA00004167"/>
    </source>
</evidence>
<dbReference type="GO" id="GO:0005509">
    <property type="term" value="F:calcium ion binding"/>
    <property type="evidence" value="ECO:0007669"/>
    <property type="project" value="InterPro"/>
</dbReference>
<dbReference type="GO" id="GO:0005886">
    <property type="term" value="C:plasma membrane"/>
    <property type="evidence" value="ECO:0007669"/>
    <property type="project" value="TreeGrafter"/>
</dbReference>
<feature type="domain" description="Cadherin" evidence="5">
    <location>
        <begin position="202"/>
        <end position="306"/>
    </location>
</feature>
<dbReference type="Gene3D" id="2.60.40.60">
    <property type="entry name" value="Cadherins"/>
    <property type="match status" value="1"/>
</dbReference>
<evidence type="ECO:0000313" key="8">
    <source>
        <dbReference type="Proteomes" id="UP000653797"/>
    </source>
</evidence>
<sequence>TTQVDQLRRINLDGTGDILIKDNFVQTAGPLVLDAANNRLLVVDMRTSQPSTSTANAKIVAVSLAAGNPVSTLVVAPYIAGSTSTNIGGLALSTQDPPTVTTNAVTSFGSSSAVLGGNVTSDGNVTVTQRGVVYSPTSTTPTLANSTSLAIGSGTGSFSATVSSLAGNTTYYVRAFATNAITTSYGPVQTFTTLVPNSAPTNITLSNSSVNENQPLSTVVGSFSTTDPDAGQTFSYSLVAGTGSDDNAAFQIVGNQLRTNVVFNFETKNSYTVRVQTTDNGTPALSFQKAFTITVNNLNELTATVTAQASVSCNGAATGSATITAAGENPPFSYTYRNTTTNTTLAQTTSAVTGLTAGAYSVTVTATNSGFTATTSFSISQPSALSLTTSATNVSQLGTSTGTASVTVSGGTPAYAYNWLPGNPTGDGTSTITSLSAGTYTVVVTDANGCSATGSTTVSTNPDITPLLYARPSLIYGTSPFTVVVDVVEANMVSTTGVITVRITKDAKATLLFDNSVSSLGGRSVQNGSWSYSSDANYYILTTSQSISGGGKLSVGLSGMLSAEATTGVINCSATVMGGGESRMGNNIDADKVEYFQQ</sequence>